<name>A0A0F9YIB8_9BACT</name>
<keyword evidence="1" id="KW-1133">Transmembrane helix</keyword>
<keyword evidence="3" id="KW-0808">Transferase</keyword>
<protein>
    <submittedName>
        <fullName evidence="3">Glycosyl transferase GT2 family</fullName>
    </submittedName>
</protein>
<comment type="caution">
    <text evidence="3">The sequence shown here is derived from an EMBL/GenBank/DDBJ whole genome shotgun (WGS) entry which is preliminary data.</text>
</comment>
<dbReference type="InterPro" id="IPR029044">
    <property type="entry name" value="Nucleotide-diphossugar_trans"/>
</dbReference>
<evidence type="ECO:0000256" key="1">
    <source>
        <dbReference type="SAM" id="Phobius"/>
    </source>
</evidence>
<sequence>MKIYIVIPVYNEESKVIGVLKEISKTKYPIVVIDDGSTDGSQKKIREAKLKNVTLLGHKINLGKGAVLKTGSDYAFNKGADAVIYMDSDGQHKVSDLNKFVEKLETGKFDIVFGSRNLNFGVPLDRYMGNKLASVLVGFMFGIYVSDLICGFRGLTQKGYKKIKWDSTGYGVETEMVIRTKKRGLSHCEVSVETVYYDNYKGVSIIDALGVLGNLFYWKLTLK</sequence>
<evidence type="ECO:0000313" key="4">
    <source>
        <dbReference type="Proteomes" id="UP000034803"/>
    </source>
</evidence>
<dbReference type="CDD" id="cd04179">
    <property type="entry name" value="DPM_DPG-synthase_like"/>
    <property type="match status" value="1"/>
</dbReference>
<reference evidence="3 4" key="1">
    <citation type="journal article" date="2015" name="Nature">
        <title>rRNA introns, odd ribosomes, and small enigmatic genomes across a large radiation of phyla.</title>
        <authorList>
            <person name="Brown C.T."/>
            <person name="Hug L.A."/>
            <person name="Thomas B.C."/>
            <person name="Sharon I."/>
            <person name="Castelle C.J."/>
            <person name="Singh A."/>
            <person name="Wilkins M.J."/>
            <person name="Williams K.H."/>
            <person name="Banfield J.F."/>
        </authorList>
    </citation>
    <scope>NUCLEOTIDE SEQUENCE [LARGE SCALE GENOMIC DNA]</scope>
</reference>
<dbReference type="EMBL" id="LBOI01000016">
    <property type="protein sequence ID" value="KKP31103.1"/>
    <property type="molecule type" value="Genomic_DNA"/>
</dbReference>
<feature type="domain" description="Glycosyltransferase 2-like" evidence="2">
    <location>
        <begin position="5"/>
        <end position="162"/>
    </location>
</feature>
<keyword evidence="1" id="KW-0812">Transmembrane</keyword>
<evidence type="ECO:0000313" key="3">
    <source>
        <dbReference type="EMBL" id="KKP31103.1"/>
    </source>
</evidence>
<keyword evidence="1" id="KW-0472">Membrane</keyword>
<dbReference type="Proteomes" id="UP000034803">
    <property type="component" value="Unassembled WGS sequence"/>
</dbReference>
<organism evidence="3 4">
    <name type="scientific">Candidatus Woesebacteria bacterium GW2011_GWC2_31_9</name>
    <dbReference type="NCBI Taxonomy" id="1618586"/>
    <lineage>
        <taxon>Bacteria</taxon>
        <taxon>Candidatus Woeseibacteriota</taxon>
    </lineage>
</organism>
<dbReference type="Pfam" id="PF00535">
    <property type="entry name" value="Glycos_transf_2"/>
    <property type="match status" value="1"/>
</dbReference>
<dbReference type="InterPro" id="IPR001173">
    <property type="entry name" value="Glyco_trans_2-like"/>
</dbReference>
<dbReference type="PANTHER" id="PTHR48090">
    <property type="entry name" value="UNDECAPRENYL-PHOSPHATE 4-DEOXY-4-FORMAMIDO-L-ARABINOSE TRANSFERASE-RELATED"/>
    <property type="match status" value="1"/>
</dbReference>
<evidence type="ECO:0000259" key="2">
    <source>
        <dbReference type="Pfam" id="PF00535"/>
    </source>
</evidence>
<gene>
    <name evidence="3" type="ORF">UR21_C0016G0021</name>
</gene>
<accession>A0A0F9YIB8</accession>
<dbReference type="Gene3D" id="3.90.550.10">
    <property type="entry name" value="Spore Coat Polysaccharide Biosynthesis Protein SpsA, Chain A"/>
    <property type="match status" value="1"/>
</dbReference>
<dbReference type="PANTHER" id="PTHR48090:SF7">
    <property type="entry name" value="RFBJ PROTEIN"/>
    <property type="match status" value="1"/>
</dbReference>
<dbReference type="AlphaFoldDB" id="A0A0F9YIB8"/>
<dbReference type="GO" id="GO:0016740">
    <property type="term" value="F:transferase activity"/>
    <property type="evidence" value="ECO:0007669"/>
    <property type="project" value="UniProtKB-KW"/>
</dbReference>
<dbReference type="InterPro" id="IPR050256">
    <property type="entry name" value="Glycosyltransferase_2"/>
</dbReference>
<proteinExistence type="predicted"/>
<feature type="transmembrane region" description="Helical" evidence="1">
    <location>
        <begin position="132"/>
        <end position="155"/>
    </location>
</feature>
<dbReference type="SUPFAM" id="SSF53448">
    <property type="entry name" value="Nucleotide-diphospho-sugar transferases"/>
    <property type="match status" value="1"/>
</dbReference>